<evidence type="ECO:0000313" key="2">
    <source>
        <dbReference type="EMBL" id="EXJ73131.1"/>
    </source>
</evidence>
<reference evidence="2 3" key="1">
    <citation type="submission" date="2013-03" db="EMBL/GenBank/DDBJ databases">
        <title>The Genome Sequence of Cladophialophora psammophila CBS 110553.</title>
        <authorList>
            <consortium name="The Broad Institute Genomics Platform"/>
            <person name="Cuomo C."/>
            <person name="de Hoog S."/>
            <person name="Gorbushina A."/>
            <person name="Walker B."/>
            <person name="Young S.K."/>
            <person name="Zeng Q."/>
            <person name="Gargeya S."/>
            <person name="Fitzgerald M."/>
            <person name="Haas B."/>
            <person name="Abouelleil A."/>
            <person name="Allen A.W."/>
            <person name="Alvarado L."/>
            <person name="Arachchi H.M."/>
            <person name="Berlin A.M."/>
            <person name="Chapman S.B."/>
            <person name="Gainer-Dewar J."/>
            <person name="Goldberg J."/>
            <person name="Griggs A."/>
            <person name="Gujja S."/>
            <person name="Hansen M."/>
            <person name="Howarth C."/>
            <person name="Imamovic A."/>
            <person name="Ireland A."/>
            <person name="Larimer J."/>
            <person name="McCowan C."/>
            <person name="Murphy C."/>
            <person name="Pearson M."/>
            <person name="Poon T.W."/>
            <person name="Priest M."/>
            <person name="Roberts A."/>
            <person name="Saif S."/>
            <person name="Shea T."/>
            <person name="Sisk P."/>
            <person name="Sykes S."/>
            <person name="Wortman J."/>
            <person name="Nusbaum C."/>
            <person name="Birren B."/>
        </authorList>
    </citation>
    <scope>NUCLEOTIDE SEQUENCE [LARGE SCALE GENOMIC DNA]</scope>
    <source>
        <strain evidence="2 3">CBS 110553</strain>
    </source>
</reference>
<feature type="compositionally biased region" description="Basic and acidic residues" evidence="1">
    <location>
        <begin position="114"/>
        <end position="127"/>
    </location>
</feature>
<evidence type="ECO:0000313" key="3">
    <source>
        <dbReference type="Proteomes" id="UP000019471"/>
    </source>
</evidence>
<dbReference type="RefSeq" id="XP_007743078.1">
    <property type="nucleotide sequence ID" value="XM_007744888.1"/>
</dbReference>
<dbReference type="GeneID" id="19189005"/>
<accession>W9X874</accession>
<feature type="region of interest" description="Disordered" evidence="1">
    <location>
        <begin position="78"/>
        <end position="127"/>
    </location>
</feature>
<keyword evidence="3" id="KW-1185">Reference proteome</keyword>
<dbReference type="EMBL" id="AMGX01000005">
    <property type="protein sequence ID" value="EXJ73131.1"/>
    <property type="molecule type" value="Genomic_DNA"/>
</dbReference>
<dbReference type="OrthoDB" id="4161826at2759"/>
<comment type="caution">
    <text evidence="2">The sequence shown here is derived from an EMBL/GenBank/DDBJ whole genome shotgun (WGS) entry which is preliminary data.</text>
</comment>
<sequence>DLYDFSVPGPFNSLLVHRVPSASLYPEEMLAQWSPRPPQPSSIHAHTDGDNICTRRGTESSSVSSLIEYDDWLSDQSCHRPPSLLPPAPQLNRTPSDTVKVECRLSSPEPPPGCRERNTDSTPTTKRELQHQLTAQLGGVSLEQQTLSTPPISPVTPVPSLTNSHRSDSSFAISQSSPCTAVGSSEDYFESFLVDNSHGVIALHKRTGEANTGSGIRSITSPLPNSLLYQNTQLGQVPRAANLLSGSKFVAPQPLPNPDFGATAIHLPQGSQEHHEVSYIDWDDDDSSRHHNSPLTRIKKSFTDLRAAERFISEANIRKKENLTPQK</sequence>
<gene>
    <name evidence="2" type="ORF">A1O5_04280</name>
</gene>
<feature type="region of interest" description="Disordered" evidence="1">
    <location>
        <begin position="32"/>
        <end position="61"/>
    </location>
</feature>
<dbReference type="Proteomes" id="UP000019471">
    <property type="component" value="Unassembled WGS sequence"/>
</dbReference>
<evidence type="ECO:0000256" key="1">
    <source>
        <dbReference type="SAM" id="MobiDB-lite"/>
    </source>
</evidence>
<feature type="non-terminal residue" evidence="2">
    <location>
        <position position="1"/>
    </location>
</feature>
<organism evidence="2 3">
    <name type="scientific">Cladophialophora psammophila CBS 110553</name>
    <dbReference type="NCBI Taxonomy" id="1182543"/>
    <lineage>
        <taxon>Eukaryota</taxon>
        <taxon>Fungi</taxon>
        <taxon>Dikarya</taxon>
        <taxon>Ascomycota</taxon>
        <taxon>Pezizomycotina</taxon>
        <taxon>Eurotiomycetes</taxon>
        <taxon>Chaetothyriomycetidae</taxon>
        <taxon>Chaetothyriales</taxon>
        <taxon>Herpotrichiellaceae</taxon>
        <taxon>Cladophialophora</taxon>
    </lineage>
</organism>
<dbReference type="HOGENOM" id="CLU_851406_0_0_1"/>
<dbReference type="AlphaFoldDB" id="W9X874"/>
<feature type="non-terminal residue" evidence="2">
    <location>
        <position position="327"/>
    </location>
</feature>
<name>W9X874_9EURO</name>
<proteinExistence type="predicted"/>
<protein>
    <submittedName>
        <fullName evidence="2">Uncharacterized protein</fullName>
    </submittedName>
</protein>